<protein>
    <submittedName>
        <fullName evidence="1">Uncharacterized protein</fullName>
    </submittedName>
</protein>
<gene>
    <name evidence="1" type="ORF">HDU87_005501</name>
</gene>
<reference evidence="1" key="1">
    <citation type="submission" date="2020-05" db="EMBL/GenBank/DDBJ databases">
        <title>Phylogenomic resolution of chytrid fungi.</title>
        <authorList>
            <person name="Stajich J.E."/>
            <person name="Amses K."/>
            <person name="Simmons R."/>
            <person name="Seto K."/>
            <person name="Myers J."/>
            <person name="Bonds A."/>
            <person name="Quandt C.A."/>
            <person name="Barry K."/>
            <person name="Liu P."/>
            <person name="Grigoriev I."/>
            <person name="Longcore J.E."/>
            <person name="James T.Y."/>
        </authorList>
    </citation>
    <scope>NUCLEOTIDE SEQUENCE</scope>
    <source>
        <strain evidence="1">JEL0379</strain>
    </source>
</reference>
<accession>A0AAD5XL37</accession>
<evidence type="ECO:0000313" key="1">
    <source>
        <dbReference type="EMBL" id="KAJ3176124.1"/>
    </source>
</evidence>
<keyword evidence="2" id="KW-1185">Reference proteome</keyword>
<proteinExistence type="predicted"/>
<dbReference type="EMBL" id="JADGJQ010000044">
    <property type="protein sequence ID" value="KAJ3176124.1"/>
    <property type="molecule type" value="Genomic_DNA"/>
</dbReference>
<dbReference type="Proteomes" id="UP001212152">
    <property type="component" value="Unassembled WGS sequence"/>
</dbReference>
<comment type="caution">
    <text evidence="1">The sequence shown here is derived from an EMBL/GenBank/DDBJ whole genome shotgun (WGS) entry which is preliminary data.</text>
</comment>
<dbReference type="AlphaFoldDB" id="A0AAD5XL37"/>
<name>A0AAD5XL37_9FUNG</name>
<sequence>MFGSYERTRAQPEKLQAIKCWNLLVESAHAVPSPLFLVDWEAVLAQNVQLRNQQKRHHGIFWLLDMNGPTFDMSISKPFGSRLAAALRMAQYMRDVVFPDGERLRELLSPQPIPATAKLLPMLPTLLPEQREPGPLRPFAKRRSG</sequence>
<organism evidence="1 2">
    <name type="scientific">Geranomyces variabilis</name>
    <dbReference type="NCBI Taxonomy" id="109894"/>
    <lineage>
        <taxon>Eukaryota</taxon>
        <taxon>Fungi</taxon>
        <taxon>Fungi incertae sedis</taxon>
        <taxon>Chytridiomycota</taxon>
        <taxon>Chytridiomycota incertae sedis</taxon>
        <taxon>Chytridiomycetes</taxon>
        <taxon>Spizellomycetales</taxon>
        <taxon>Powellomycetaceae</taxon>
        <taxon>Geranomyces</taxon>
    </lineage>
</organism>
<evidence type="ECO:0000313" key="2">
    <source>
        <dbReference type="Proteomes" id="UP001212152"/>
    </source>
</evidence>